<reference evidence="1 2" key="1">
    <citation type="journal article" date="2004" name="Nat. Biotechnol.">
        <title>The genome sequence of the capnophilic rumen bacterium Mannheimia succiniciproducens.</title>
        <authorList>
            <person name="Hong S.H."/>
            <person name="Kim J.S."/>
            <person name="Lee S.Y."/>
            <person name="In Y.H."/>
            <person name="Choi S.S."/>
            <person name="Rih J.-K."/>
            <person name="Kim C.H."/>
            <person name="Jeong H."/>
            <person name="Hur C.G."/>
            <person name="Kim J.J."/>
        </authorList>
    </citation>
    <scope>NUCLEOTIDE SEQUENCE [LARGE SCALE GENOMIC DNA]</scope>
    <source>
        <strain evidence="2">KCTC 0769BP / MBEL55E</strain>
    </source>
</reference>
<organism evidence="1 2">
    <name type="scientific">Mannheimia succiniciproducens (strain KCTC 0769BP / MBEL55E)</name>
    <dbReference type="NCBI Taxonomy" id="221988"/>
    <lineage>
        <taxon>Bacteria</taxon>
        <taxon>Pseudomonadati</taxon>
        <taxon>Pseudomonadota</taxon>
        <taxon>Gammaproteobacteria</taxon>
        <taxon>Pasteurellales</taxon>
        <taxon>Pasteurellaceae</taxon>
        <taxon>Basfia</taxon>
    </lineage>
</organism>
<dbReference type="EMBL" id="AE016827">
    <property type="protein sequence ID" value="AAU38508.1"/>
    <property type="molecule type" value="Genomic_DNA"/>
</dbReference>
<dbReference type="HOGENOM" id="CLU_3365761_0_0_6"/>
<dbReference type="Proteomes" id="UP000000607">
    <property type="component" value="Chromosome"/>
</dbReference>
<dbReference type="KEGG" id="msu:MS1901"/>
<protein>
    <submittedName>
        <fullName evidence="1">Uncharacterized protein</fullName>
    </submittedName>
</protein>
<evidence type="ECO:0000313" key="2">
    <source>
        <dbReference type="Proteomes" id="UP000000607"/>
    </source>
</evidence>
<gene>
    <name evidence="1" type="ordered locus">MS1901</name>
</gene>
<dbReference type="PROSITE" id="PS51257">
    <property type="entry name" value="PROKAR_LIPOPROTEIN"/>
    <property type="match status" value="1"/>
</dbReference>
<sequence>MFKSAVKISGFFTALFSCPRILQIFHSLSPINRVN</sequence>
<accession>Q65RA2</accession>
<proteinExistence type="predicted"/>
<name>Q65RA2_MANSM</name>
<evidence type="ECO:0000313" key="1">
    <source>
        <dbReference type="EMBL" id="AAU38508.1"/>
    </source>
</evidence>
<dbReference type="AlphaFoldDB" id="Q65RA2"/>
<keyword evidence="2" id="KW-1185">Reference proteome</keyword>